<dbReference type="InterPro" id="IPR056412">
    <property type="entry name" value="Ig_CycH"/>
</dbReference>
<dbReference type="RefSeq" id="WP_343883385.1">
    <property type="nucleotide sequence ID" value="NZ_BAAAFO010000004.1"/>
</dbReference>
<feature type="domain" description="Cytochrome c-type biogenesis protein H TPR" evidence="6">
    <location>
        <begin position="76"/>
        <end position="201"/>
    </location>
</feature>
<sequence>MKIAFYIAAAAMIAVALAVLLAPLMRHGRTSARPRKVFALALAIALVLPLGAASLYLMVGTPVALNATQAPAPISMEQALAQLRTHLAEQPDDVRGWMVLAQTSSMLHEPADARDAYDHVLKLAPNHAEAMVGWAEADSMARSDHQITGRALELLKHAVSLQPDSQRGLWLLGIGQFQQGDYANAAATWRILQPQLEPGSKVAEAVAMQIAVAQSRAAKSPAGASSVGAATTAQEPALRVQVSLAPALKKKLKPGDVLFVYARAAGGPPMPLAAVKRDAGTLPLEVTLTDAMAMTPTARLSSAAKVEVGARISHDGQPIARAGDLEGSAGTVDVSRHAPVTVIIDKVHP</sequence>
<proteinExistence type="predicted"/>
<dbReference type="PANTHER" id="PTHR47870">
    <property type="entry name" value="CYTOCHROME C-TYPE BIOGENESIS PROTEIN CCMH"/>
    <property type="match status" value="1"/>
</dbReference>
<keyword evidence="1" id="KW-0677">Repeat</keyword>
<name>A0ABP3EE91_9GAMM</name>
<evidence type="ECO:0000313" key="7">
    <source>
        <dbReference type="EMBL" id="GAA0260724.1"/>
    </source>
</evidence>
<evidence type="ECO:0000256" key="3">
    <source>
        <dbReference type="ARBA" id="ARBA00022803"/>
    </source>
</evidence>
<evidence type="ECO:0008006" key="9">
    <source>
        <dbReference type="Google" id="ProtNLM"/>
    </source>
</evidence>
<keyword evidence="2" id="KW-0201">Cytochrome c-type biogenesis</keyword>
<dbReference type="Pfam" id="PF23892">
    <property type="entry name" value="Ig_CycH"/>
    <property type="match status" value="1"/>
</dbReference>
<feature type="transmembrane region" description="Helical" evidence="4">
    <location>
        <begin position="6"/>
        <end position="25"/>
    </location>
</feature>
<dbReference type="InterPro" id="IPR011990">
    <property type="entry name" value="TPR-like_helical_dom_sf"/>
</dbReference>
<keyword evidence="4" id="KW-0812">Transmembrane</keyword>
<dbReference type="Gene3D" id="1.25.40.10">
    <property type="entry name" value="Tetratricopeptide repeat domain"/>
    <property type="match status" value="1"/>
</dbReference>
<protein>
    <recommendedName>
        <fullName evidence="9">Cytochrome c-type biogenesis protein CcmH</fullName>
    </recommendedName>
</protein>
<accession>A0ABP3EE91</accession>
<dbReference type="SUPFAM" id="SSF48452">
    <property type="entry name" value="TPR-like"/>
    <property type="match status" value="1"/>
</dbReference>
<dbReference type="EMBL" id="BAAAFO010000004">
    <property type="protein sequence ID" value="GAA0260724.1"/>
    <property type="molecule type" value="Genomic_DNA"/>
</dbReference>
<evidence type="ECO:0000259" key="5">
    <source>
        <dbReference type="Pfam" id="PF23892"/>
    </source>
</evidence>
<dbReference type="Proteomes" id="UP001500657">
    <property type="component" value="Unassembled WGS sequence"/>
</dbReference>
<dbReference type="Pfam" id="PF23914">
    <property type="entry name" value="TPR_CcmH_CycH"/>
    <property type="match status" value="1"/>
</dbReference>
<evidence type="ECO:0000313" key="8">
    <source>
        <dbReference type="Proteomes" id="UP001500657"/>
    </source>
</evidence>
<gene>
    <name evidence="7" type="ORF">GCM10009126_27730</name>
</gene>
<evidence type="ECO:0000256" key="1">
    <source>
        <dbReference type="ARBA" id="ARBA00022737"/>
    </source>
</evidence>
<comment type="caution">
    <text evidence="7">The sequence shown here is derived from an EMBL/GenBank/DDBJ whole genome shotgun (WGS) entry which is preliminary data.</text>
</comment>
<keyword evidence="4" id="KW-1133">Transmembrane helix</keyword>
<keyword evidence="4" id="KW-0472">Membrane</keyword>
<dbReference type="PANTHER" id="PTHR47870:SF1">
    <property type="entry name" value="CYTOCHROME C-TYPE BIOGENESIS PROTEIN CCMH"/>
    <property type="match status" value="1"/>
</dbReference>
<reference evidence="8" key="1">
    <citation type="journal article" date="2019" name="Int. J. Syst. Evol. Microbiol.">
        <title>The Global Catalogue of Microorganisms (GCM) 10K type strain sequencing project: providing services to taxonomists for standard genome sequencing and annotation.</title>
        <authorList>
            <consortium name="The Broad Institute Genomics Platform"/>
            <consortium name="The Broad Institute Genome Sequencing Center for Infectious Disease"/>
            <person name="Wu L."/>
            <person name="Ma J."/>
        </authorList>
    </citation>
    <scope>NUCLEOTIDE SEQUENCE [LARGE SCALE GENOMIC DNA]</scope>
    <source>
        <strain evidence="8">JCM 16242</strain>
    </source>
</reference>
<dbReference type="InterPro" id="IPR056413">
    <property type="entry name" value="TPR_CcmH_CycH"/>
</dbReference>
<feature type="domain" description="Cytochrome c-type biogenesis protein H Ig-like" evidence="5">
    <location>
        <begin position="238"/>
        <end position="345"/>
    </location>
</feature>
<organism evidence="7 8">
    <name type="scientific">Rhodanobacter caeni</name>
    <dbReference type="NCBI Taxonomy" id="657654"/>
    <lineage>
        <taxon>Bacteria</taxon>
        <taxon>Pseudomonadati</taxon>
        <taxon>Pseudomonadota</taxon>
        <taxon>Gammaproteobacteria</taxon>
        <taxon>Lysobacterales</taxon>
        <taxon>Rhodanobacteraceae</taxon>
        <taxon>Rhodanobacter</taxon>
    </lineage>
</organism>
<evidence type="ECO:0000256" key="2">
    <source>
        <dbReference type="ARBA" id="ARBA00022748"/>
    </source>
</evidence>
<feature type="transmembrane region" description="Helical" evidence="4">
    <location>
        <begin position="37"/>
        <end position="59"/>
    </location>
</feature>
<evidence type="ECO:0000256" key="4">
    <source>
        <dbReference type="SAM" id="Phobius"/>
    </source>
</evidence>
<keyword evidence="3" id="KW-0802">TPR repeat</keyword>
<keyword evidence="8" id="KW-1185">Reference proteome</keyword>
<dbReference type="InterPro" id="IPR051263">
    <property type="entry name" value="C-type_cytochrome_biogenesis"/>
</dbReference>
<evidence type="ECO:0000259" key="6">
    <source>
        <dbReference type="Pfam" id="PF23914"/>
    </source>
</evidence>